<reference evidence="1 2" key="1">
    <citation type="submission" date="2024-09" db="EMBL/GenBank/DDBJ databases">
        <title>Rethinking Asexuality: The Enigmatic Case of Functional Sexual Genes in Lepraria (Stereocaulaceae).</title>
        <authorList>
            <person name="Doellman M."/>
            <person name="Sun Y."/>
            <person name="Barcenas-Pena A."/>
            <person name="Lumbsch H.T."/>
            <person name="Grewe F."/>
        </authorList>
    </citation>
    <scope>NUCLEOTIDE SEQUENCE [LARGE SCALE GENOMIC DNA]</scope>
    <source>
        <strain evidence="1 2">Grewe 0041</strain>
    </source>
</reference>
<dbReference type="Proteomes" id="UP001590951">
    <property type="component" value="Unassembled WGS sequence"/>
</dbReference>
<proteinExistence type="predicted"/>
<name>A0ABR4AVC2_9LECA</name>
<evidence type="ECO:0000313" key="1">
    <source>
        <dbReference type="EMBL" id="KAL2049509.1"/>
    </source>
</evidence>
<protein>
    <submittedName>
        <fullName evidence="1">Uncharacterized protein</fullName>
    </submittedName>
</protein>
<accession>A0ABR4AVC2</accession>
<evidence type="ECO:0000313" key="2">
    <source>
        <dbReference type="Proteomes" id="UP001590951"/>
    </source>
</evidence>
<gene>
    <name evidence="1" type="ORF">ABVK25_010196</name>
</gene>
<keyword evidence="2" id="KW-1185">Reference proteome</keyword>
<comment type="caution">
    <text evidence="1">The sequence shown here is derived from an EMBL/GenBank/DDBJ whole genome shotgun (WGS) entry which is preliminary data.</text>
</comment>
<organism evidence="1 2">
    <name type="scientific">Lepraria finkii</name>
    <dbReference type="NCBI Taxonomy" id="1340010"/>
    <lineage>
        <taxon>Eukaryota</taxon>
        <taxon>Fungi</taxon>
        <taxon>Dikarya</taxon>
        <taxon>Ascomycota</taxon>
        <taxon>Pezizomycotina</taxon>
        <taxon>Lecanoromycetes</taxon>
        <taxon>OSLEUM clade</taxon>
        <taxon>Lecanoromycetidae</taxon>
        <taxon>Lecanorales</taxon>
        <taxon>Lecanorineae</taxon>
        <taxon>Stereocaulaceae</taxon>
        <taxon>Lepraria</taxon>
    </lineage>
</organism>
<dbReference type="EMBL" id="JBHFEH010000062">
    <property type="protein sequence ID" value="KAL2049509.1"/>
    <property type="molecule type" value="Genomic_DNA"/>
</dbReference>
<sequence>MMVVTHQFVVANRFIASRKYLGNPIKKLLWQSPLVRLDIHETSELSRKQKTYLGKVTTRLDRYSTTRAIEWKAAGIYLQPTNGAVPAFHECLRAWFRKDWDGVMAYPQRSTTAHSFVPTAANLSESDIARIADRVKAQILPASEQIMYQSSG</sequence>